<evidence type="ECO:0000256" key="2">
    <source>
        <dbReference type="ARBA" id="ARBA00008821"/>
    </source>
</evidence>
<keyword evidence="3" id="KW-0813">Transport</keyword>
<accession>A0A6N2SJB6</accession>
<dbReference type="NCBIfam" id="NF037981">
    <property type="entry name" value="NCS2_1"/>
    <property type="match status" value="1"/>
</dbReference>
<keyword evidence="5 7" id="KW-1133">Transmembrane helix</keyword>
<dbReference type="RefSeq" id="WP_156328864.1">
    <property type="nucleotide sequence ID" value="NZ_CACRSW010000012.1"/>
</dbReference>
<name>A0A6N2SJB6_9FIRM</name>
<feature type="transmembrane region" description="Helical" evidence="7">
    <location>
        <begin position="245"/>
        <end position="266"/>
    </location>
</feature>
<evidence type="ECO:0000256" key="6">
    <source>
        <dbReference type="ARBA" id="ARBA00023136"/>
    </source>
</evidence>
<dbReference type="PROSITE" id="PS01116">
    <property type="entry name" value="XANTH_URACIL_PERMASE"/>
    <property type="match status" value="1"/>
</dbReference>
<dbReference type="PANTHER" id="PTHR42810">
    <property type="entry name" value="PURINE PERMEASE C1399.01C-RELATED"/>
    <property type="match status" value="1"/>
</dbReference>
<dbReference type="GO" id="GO:0042907">
    <property type="term" value="F:xanthine transmembrane transporter activity"/>
    <property type="evidence" value="ECO:0007669"/>
    <property type="project" value="TreeGrafter"/>
</dbReference>
<dbReference type="InterPro" id="IPR006042">
    <property type="entry name" value="Xan_ur_permease"/>
</dbReference>
<feature type="transmembrane region" description="Helical" evidence="7">
    <location>
        <begin position="180"/>
        <end position="199"/>
    </location>
</feature>
<reference evidence="8" key="1">
    <citation type="submission" date="2019-11" db="EMBL/GenBank/DDBJ databases">
        <authorList>
            <person name="Feng L."/>
        </authorList>
    </citation>
    <scope>NUCLEOTIDE SEQUENCE</scope>
    <source>
        <strain evidence="8">AvaginalisLFYP127</strain>
    </source>
</reference>
<dbReference type="PANTHER" id="PTHR42810:SF2">
    <property type="entry name" value="PURINE PERMEASE C1399.01C-RELATED"/>
    <property type="match status" value="1"/>
</dbReference>
<evidence type="ECO:0000313" key="8">
    <source>
        <dbReference type="EMBL" id="VYS93597.1"/>
    </source>
</evidence>
<dbReference type="AlphaFoldDB" id="A0A6N2SJB6"/>
<keyword evidence="6 7" id="KW-0472">Membrane</keyword>
<dbReference type="GO" id="GO:0005886">
    <property type="term" value="C:plasma membrane"/>
    <property type="evidence" value="ECO:0007669"/>
    <property type="project" value="TreeGrafter"/>
</dbReference>
<comment type="similarity">
    <text evidence="2">Belongs to the nucleobase:cation symporter-2 (NCS2) (TC 2.A.40) family.</text>
</comment>
<feature type="transmembrane region" description="Helical" evidence="7">
    <location>
        <begin position="421"/>
        <end position="444"/>
    </location>
</feature>
<feature type="transmembrane region" description="Helical" evidence="7">
    <location>
        <begin position="87"/>
        <end position="107"/>
    </location>
</feature>
<sequence length="468" mass="49015">MEKEKKFSGLFSFDGEVTTKEALPLAFQHVIAMIASCITPPIMLAGASGLSPKDTMILIQIALIGSALTTLLMIYPIKIIGSRLPMIFGVSFAYVPTMIGLANQFGARGPVEVVAIVLGAQIVGGICSILFGLGLKYIMPLFPPLVSGTVVLVIGLSLYPVAMNYMGGAGSVEVAGWGAWQNWLVGGITLILGLGFTHFGKGMFKLANVLFAMIIGFIVSMFFGMVDFSPVKEAGWISVVEPFHFGIAFEPSAIISITIIFIVTAIEGIGDMTSTTVGGMDRIPTPKELRGGIVGYGVANLVGAIFGCLPTATFSQNAGIVSINKVVNKKVFTLASLIILVSGLVPKLSSILTTIPYPVLGGATLSIFAAITMNGIRMIASQPLSGRNTSIVGVSVALGVGFTTVVASAQNAGVFFMPEELTVAIGSSPVVLAAISAVLMNLIIPEKEEDKAKEDSLANLELEELEEE</sequence>
<gene>
    <name evidence="8" type="primary">pucK_2</name>
    <name evidence="8" type="ORF">AVLFYP127_00284</name>
</gene>
<proteinExistence type="inferred from homology"/>
<feature type="transmembrane region" description="Helical" evidence="7">
    <location>
        <begin position="56"/>
        <end position="75"/>
    </location>
</feature>
<dbReference type="NCBIfam" id="TIGR00801">
    <property type="entry name" value="ncs2"/>
    <property type="match status" value="1"/>
</dbReference>
<dbReference type="Pfam" id="PF00860">
    <property type="entry name" value="Xan_ur_permease"/>
    <property type="match status" value="1"/>
</dbReference>
<feature type="transmembrane region" description="Helical" evidence="7">
    <location>
        <begin position="206"/>
        <end position="225"/>
    </location>
</feature>
<evidence type="ECO:0000256" key="3">
    <source>
        <dbReference type="ARBA" id="ARBA00022448"/>
    </source>
</evidence>
<protein>
    <submittedName>
        <fullName evidence="8">Uric acid permease PucK</fullName>
    </submittedName>
</protein>
<evidence type="ECO:0000256" key="4">
    <source>
        <dbReference type="ARBA" id="ARBA00022692"/>
    </source>
</evidence>
<feature type="transmembrane region" description="Helical" evidence="7">
    <location>
        <begin position="141"/>
        <end position="160"/>
    </location>
</feature>
<evidence type="ECO:0000256" key="5">
    <source>
        <dbReference type="ARBA" id="ARBA00022989"/>
    </source>
</evidence>
<evidence type="ECO:0000256" key="7">
    <source>
        <dbReference type="SAM" id="Phobius"/>
    </source>
</evidence>
<keyword evidence="4 7" id="KW-0812">Transmembrane</keyword>
<comment type="subcellular location">
    <subcellularLocation>
        <location evidence="1">Membrane</location>
        <topology evidence="1">Multi-pass membrane protein</topology>
    </subcellularLocation>
</comment>
<feature type="transmembrane region" description="Helical" evidence="7">
    <location>
        <begin position="388"/>
        <end position="409"/>
    </location>
</feature>
<dbReference type="EMBL" id="CACRSW010000012">
    <property type="protein sequence ID" value="VYS93597.1"/>
    <property type="molecule type" value="Genomic_DNA"/>
</dbReference>
<dbReference type="InterPro" id="IPR006043">
    <property type="entry name" value="NCS2"/>
</dbReference>
<organism evidence="8">
    <name type="scientific">Anaerococcus vaginalis</name>
    <dbReference type="NCBI Taxonomy" id="33037"/>
    <lineage>
        <taxon>Bacteria</taxon>
        <taxon>Bacillati</taxon>
        <taxon>Bacillota</taxon>
        <taxon>Tissierellia</taxon>
        <taxon>Tissierellales</taxon>
        <taxon>Peptoniphilaceae</taxon>
        <taxon>Anaerococcus</taxon>
    </lineage>
</organism>
<feature type="transmembrane region" description="Helical" evidence="7">
    <location>
        <begin position="113"/>
        <end position="134"/>
    </location>
</feature>
<feature type="transmembrane region" description="Helical" evidence="7">
    <location>
        <begin position="30"/>
        <end position="50"/>
    </location>
</feature>
<evidence type="ECO:0000256" key="1">
    <source>
        <dbReference type="ARBA" id="ARBA00004141"/>
    </source>
</evidence>
<feature type="transmembrane region" description="Helical" evidence="7">
    <location>
        <begin position="355"/>
        <end position="376"/>
    </location>
</feature>